<evidence type="ECO:0000256" key="4">
    <source>
        <dbReference type="SAM" id="MobiDB-lite"/>
    </source>
</evidence>
<sequence length="764" mass="85041">MTRNFAAEETAPAEDEEFYESLDRLLSSSCSSTSASDDDADHYHRRHRFQPPAAEAYEVWITEPGPVEERRRRLLQMMGLTGDPALARAKSPLWDGEGGEVARSISYKALYRRIDPFSSAALFARSRSDSAVDHGGVYRHHPLAPSFAPSEPIHPLSVQRFMPFDGGEKKESAVTDDGDDLCCTIRNLDTGKEFVVKEIREDGMWNKLREVETGRQLTMEEFEMCVGRSPIVQELMRRQINESVARTAASGGVVHCAGSSMGARSKKRGNWLKNLKNIAGTVIQYREKRSSDERDSSSEKGGRRSSSATDDSQDGSQCYFHVAERIRVRQYGKSFKELTGLYMTQEIQAHAGSIWSIKFSFDGRYLASAGEDCVIHVWQVEEFGRKGNLTTESLTGENGNCTTTTAAASNVSPELAFEANHWEKKRGSKIYSGRKSVSLENVVVQENLFALEEKPLCSFTGHLDDVLDLCWSKSEFNPVDDRYFISGSLDQKIRIWSIPDRRVVDWDDLHEMVTAACYTPDGQGALVGSHKGSCCLFDTSDNKLHLRTQIDLQNKKKKSKHKKITGFQFAPESNSEVLITSADSRIRIVDGIELVHKLKGYRNKSSQISASLTTNGKHVVCASEDSHVYVWRRSCDSHPSRDKGNNITSTKSHEHFHCRDVTVAIPWPSPSHGNHGGFHHLLNKTLKTSETNCHGSIDRASATWPEEKLPLASSCQSSPRRGSDASTNGGIHLQSKSAWGMVIVTAGRGGLIRAFQNFGLPVRV</sequence>
<feature type="repeat" description="WD" evidence="3">
    <location>
        <begin position="347"/>
        <end position="381"/>
    </location>
</feature>
<dbReference type="PROSITE" id="PS50294">
    <property type="entry name" value="WD_REPEATS_REGION"/>
    <property type="match status" value="1"/>
</dbReference>
<evidence type="ECO:0000256" key="1">
    <source>
        <dbReference type="ARBA" id="ARBA00022574"/>
    </source>
</evidence>
<evidence type="ECO:0000256" key="3">
    <source>
        <dbReference type="PROSITE-ProRule" id="PRU00221"/>
    </source>
</evidence>
<dbReference type="SUPFAM" id="SSF50978">
    <property type="entry name" value="WD40 repeat-like"/>
    <property type="match status" value="1"/>
</dbReference>
<dbReference type="Proteomes" id="UP000236161">
    <property type="component" value="Unassembled WGS sequence"/>
</dbReference>
<dbReference type="InterPro" id="IPR036322">
    <property type="entry name" value="WD40_repeat_dom_sf"/>
</dbReference>
<dbReference type="InterPro" id="IPR001680">
    <property type="entry name" value="WD40_rpt"/>
</dbReference>
<dbReference type="SMART" id="SM00320">
    <property type="entry name" value="WD40"/>
    <property type="match status" value="5"/>
</dbReference>
<feature type="region of interest" description="Disordered" evidence="4">
    <location>
        <begin position="286"/>
        <end position="314"/>
    </location>
</feature>
<dbReference type="PANTHER" id="PTHR14221:SF67">
    <property type="entry name" value="WD REPEAT-CONTAINING PROTEIN 44-LIKE"/>
    <property type="match status" value="1"/>
</dbReference>
<feature type="repeat" description="WD" evidence="3">
    <location>
        <begin position="459"/>
        <end position="498"/>
    </location>
</feature>
<dbReference type="PROSITE" id="PS50082">
    <property type="entry name" value="WD_REPEATS_2"/>
    <property type="match status" value="2"/>
</dbReference>
<keyword evidence="2" id="KW-0677">Repeat</keyword>
<protein>
    <submittedName>
        <fullName evidence="5">Katanin p80 WD40 repeat-containing subunit B1 like</fullName>
    </submittedName>
</protein>
<evidence type="ECO:0000313" key="6">
    <source>
        <dbReference type="Proteomes" id="UP000236161"/>
    </source>
</evidence>
<evidence type="ECO:0000256" key="2">
    <source>
        <dbReference type="ARBA" id="ARBA00022737"/>
    </source>
</evidence>
<dbReference type="OrthoDB" id="408728at2759"/>
<dbReference type="InterPro" id="IPR015943">
    <property type="entry name" value="WD40/YVTN_repeat-like_dom_sf"/>
</dbReference>
<dbReference type="EMBL" id="KZ451999">
    <property type="protein sequence ID" value="PKA53223.1"/>
    <property type="molecule type" value="Genomic_DNA"/>
</dbReference>
<accession>A0A2I0ACF2</accession>
<feature type="compositionally biased region" description="Polar residues" evidence="4">
    <location>
        <begin position="713"/>
        <end position="731"/>
    </location>
</feature>
<proteinExistence type="predicted"/>
<evidence type="ECO:0000313" key="5">
    <source>
        <dbReference type="EMBL" id="PKA53223.1"/>
    </source>
</evidence>
<dbReference type="Pfam" id="PF00400">
    <property type="entry name" value="WD40"/>
    <property type="match status" value="3"/>
</dbReference>
<feature type="compositionally biased region" description="Basic and acidic residues" evidence="4">
    <location>
        <begin position="286"/>
        <end position="302"/>
    </location>
</feature>
<dbReference type="AlphaFoldDB" id="A0A2I0ACF2"/>
<keyword evidence="1 3" id="KW-0853">WD repeat</keyword>
<reference evidence="5 6" key="1">
    <citation type="journal article" date="2017" name="Nature">
        <title>The Apostasia genome and the evolution of orchids.</title>
        <authorList>
            <person name="Zhang G.Q."/>
            <person name="Liu K.W."/>
            <person name="Li Z."/>
            <person name="Lohaus R."/>
            <person name="Hsiao Y.Y."/>
            <person name="Niu S.C."/>
            <person name="Wang J.Y."/>
            <person name="Lin Y.C."/>
            <person name="Xu Q."/>
            <person name="Chen L.J."/>
            <person name="Yoshida K."/>
            <person name="Fujiwara S."/>
            <person name="Wang Z.W."/>
            <person name="Zhang Y.Q."/>
            <person name="Mitsuda N."/>
            <person name="Wang M."/>
            <person name="Liu G.H."/>
            <person name="Pecoraro L."/>
            <person name="Huang H.X."/>
            <person name="Xiao X.J."/>
            <person name="Lin M."/>
            <person name="Wu X.Y."/>
            <person name="Wu W.L."/>
            <person name="Chen Y.Y."/>
            <person name="Chang S.B."/>
            <person name="Sakamoto S."/>
            <person name="Ohme-Takagi M."/>
            <person name="Yagi M."/>
            <person name="Zeng S.J."/>
            <person name="Shen C.Y."/>
            <person name="Yeh C.M."/>
            <person name="Luo Y.B."/>
            <person name="Tsai W.C."/>
            <person name="Van de Peer Y."/>
            <person name="Liu Z.J."/>
        </authorList>
    </citation>
    <scope>NUCLEOTIDE SEQUENCE [LARGE SCALE GENOMIC DNA]</scope>
    <source>
        <strain evidence="6">cv. Shenzhen</strain>
        <tissue evidence="5">Stem</tissue>
    </source>
</reference>
<name>A0A2I0ACF2_9ASPA</name>
<feature type="region of interest" description="Disordered" evidence="4">
    <location>
        <begin position="704"/>
        <end position="731"/>
    </location>
</feature>
<organism evidence="5 6">
    <name type="scientific">Apostasia shenzhenica</name>
    <dbReference type="NCBI Taxonomy" id="1088818"/>
    <lineage>
        <taxon>Eukaryota</taxon>
        <taxon>Viridiplantae</taxon>
        <taxon>Streptophyta</taxon>
        <taxon>Embryophyta</taxon>
        <taxon>Tracheophyta</taxon>
        <taxon>Spermatophyta</taxon>
        <taxon>Magnoliopsida</taxon>
        <taxon>Liliopsida</taxon>
        <taxon>Asparagales</taxon>
        <taxon>Orchidaceae</taxon>
        <taxon>Apostasioideae</taxon>
        <taxon>Apostasia</taxon>
    </lineage>
</organism>
<dbReference type="InterPro" id="IPR040324">
    <property type="entry name" value="WDR44/Dgr2"/>
</dbReference>
<gene>
    <name evidence="5" type="ORF">AXF42_Ash009953</name>
</gene>
<dbReference type="PANTHER" id="PTHR14221">
    <property type="entry name" value="WD REPEAT DOMAIN 44"/>
    <property type="match status" value="1"/>
</dbReference>
<keyword evidence="6" id="KW-1185">Reference proteome</keyword>
<dbReference type="Gene3D" id="2.130.10.10">
    <property type="entry name" value="YVTN repeat-like/Quinoprotein amine dehydrogenase"/>
    <property type="match status" value="2"/>
</dbReference>